<organism evidence="2 3">
    <name type="scientific">Candidatus Limivivens intestinipullorum</name>
    <dbReference type="NCBI Taxonomy" id="2840858"/>
    <lineage>
        <taxon>Bacteria</taxon>
        <taxon>Bacillati</taxon>
        <taxon>Bacillota</taxon>
        <taxon>Clostridia</taxon>
        <taxon>Lachnospirales</taxon>
        <taxon>Lachnospiraceae</taxon>
        <taxon>Lachnospiraceae incertae sedis</taxon>
        <taxon>Candidatus Limivivens</taxon>
    </lineage>
</organism>
<dbReference type="SUPFAM" id="SSF53822">
    <property type="entry name" value="Periplasmic binding protein-like I"/>
    <property type="match status" value="1"/>
</dbReference>
<dbReference type="InterPro" id="IPR025997">
    <property type="entry name" value="SBP_2_dom"/>
</dbReference>
<evidence type="ECO:0000259" key="1">
    <source>
        <dbReference type="Pfam" id="PF13407"/>
    </source>
</evidence>
<proteinExistence type="predicted"/>
<dbReference type="InterPro" id="IPR028082">
    <property type="entry name" value="Peripla_BP_I"/>
</dbReference>
<sequence length="115" mass="12772">MLENGSGLSGIFVSFSGLEQTAEACLKAEVDRRFCVIGYDLNEEIADYIRKGAVTSTICHEPFQQGYLSVRVLYRYLSGKTIPSTSVLYTKLEPIFSNNVKCYLNSTNALPFVKA</sequence>
<feature type="domain" description="Periplasmic binding protein" evidence="1">
    <location>
        <begin position="6"/>
        <end position="80"/>
    </location>
</feature>
<name>A0A9D1ER82_9FIRM</name>
<dbReference type="AlphaFoldDB" id="A0A9D1ER82"/>
<comment type="caution">
    <text evidence="2">The sequence shown here is derived from an EMBL/GenBank/DDBJ whole genome shotgun (WGS) entry which is preliminary data.</text>
</comment>
<dbReference type="Proteomes" id="UP000823935">
    <property type="component" value="Unassembled WGS sequence"/>
</dbReference>
<reference evidence="2" key="1">
    <citation type="submission" date="2020-10" db="EMBL/GenBank/DDBJ databases">
        <authorList>
            <person name="Gilroy R."/>
        </authorList>
    </citation>
    <scope>NUCLEOTIDE SEQUENCE</scope>
    <source>
        <strain evidence="2">CHK190-19873</strain>
    </source>
</reference>
<gene>
    <name evidence="2" type="ORF">IAB44_02405</name>
</gene>
<dbReference type="EMBL" id="DVIQ01000014">
    <property type="protein sequence ID" value="HIS30389.1"/>
    <property type="molecule type" value="Genomic_DNA"/>
</dbReference>
<reference evidence="2" key="2">
    <citation type="journal article" date="2021" name="PeerJ">
        <title>Extensive microbial diversity within the chicken gut microbiome revealed by metagenomics and culture.</title>
        <authorList>
            <person name="Gilroy R."/>
            <person name="Ravi A."/>
            <person name="Getino M."/>
            <person name="Pursley I."/>
            <person name="Horton D.L."/>
            <person name="Alikhan N.F."/>
            <person name="Baker D."/>
            <person name="Gharbi K."/>
            <person name="Hall N."/>
            <person name="Watson M."/>
            <person name="Adriaenssens E.M."/>
            <person name="Foster-Nyarko E."/>
            <person name="Jarju S."/>
            <person name="Secka A."/>
            <person name="Antonio M."/>
            <person name="Oren A."/>
            <person name="Chaudhuri R.R."/>
            <person name="La Ragione R."/>
            <person name="Hildebrand F."/>
            <person name="Pallen M.J."/>
        </authorList>
    </citation>
    <scope>NUCLEOTIDE SEQUENCE</scope>
    <source>
        <strain evidence="2">CHK190-19873</strain>
    </source>
</reference>
<accession>A0A9D1ER82</accession>
<dbReference type="Gene3D" id="3.40.50.2300">
    <property type="match status" value="2"/>
</dbReference>
<dbReference type="Pfam" id="PF13407">
    <property type="entry name" value="Peripla_BP_4"/>
    <property type="match status" value="1"/>
</dbReference>
<protein>
    <submittedName>
        <fullName evidence="2">Substrate-binding domain-containing protein</fullName>
    </submittedName>
</protein>
<evidence type="ECO:0000313" key="2">
    <source>
        <dbReference type="EMBL" id="HIS30389.1"/>
    </source>
</evidence>
<evidence type="ECO:0000313" key="3">
    <source>
        <dbReference type="Proteomes" id="UP000823935"/>
    </source>
</evidence>